<dbReference type="InterPro" id="IPR027417">
    <property type="entry name" value="P-loop_NTPase"/>
</dbReference>
<evidence type="ECO:0000256" key="7">
    <source>
        <dbReference type="ARBA" id="ARBA00022679"/>
    </source>
</evidence>
<sequence>MQTYRTINGCDLRYRILETAIGKAQTAALVCFVLKLHYSPSAPVKTHEQTHVLILSSWRSGSSFTGQIFSQHPNVFYLMEPAWHVWSTMYQNSAKVLHMAVRDLIRSVFLCDMSVFDAYLPSHKIKSNLFQWETSRALCTPPACKAFKRHEVISQRDCRTLCGKYPFETIKQACRTYSHIVLKEVRLFDLKVLNPLLQDPSLNLRIIHLVRDPRGVFHSRLKRTNELSRDSDIIMGWKAKPDMVREYKVMEEICRSQAEMYQMATNQSSNILHGRYLTVRYEDIVNEPIVKAEQMYQFAKLQFTSRLKTWIHNITHGKGQGEGFIITSRDAQNVSKAWRNTLPFKTIQTIQNICAEAMGVFGYQILAKEEDQKDSSLDLLLPSIESRTTRSLHILVVKLKWSPVYTPWGHFSHRKRFMVCHSVLPGLCERLCERLCCVRGCVRVSCPSAPVKTHEQTHVLILSSWRSGSSFTGQIFSQHPNVFYLMEPAWHVWSTMYQNSAKVLHMAVRDLIRSVFLCDMSVFDAYLPSHKIKSNLFQWETSRALCTPPACKAFKRHEVISQRDCRTLCGKYPFETIKQACRTYSHIVLKEVRLFDLKVLNPLLQDPSLNLRIIHLVRDPRGVFHSRLKRTNELSRDSDIIMGWKAKPDMVREYKVMEEICRSQAEMYQMATNQSSNILHGRYLTVRYEDIVNEPIVKAEQMYQFAKLQFTSRLKTWIHNITHGKGQGEGFIITSRDAQNVSKAWRNTLPFKTIQTIQNICAEAMGVFGYQILAKEEDQKDSSLDLLLPWHSGNIIRGWELCAVMAASLCRLIRSPLWVQRLLKEEFVVKHLSTHSPLFKDQDLHQNKSELKRRLKAEKKAAEKDAKQKEQNEKLPSADTEIDEETLDPNQYFKIRSQAIQQLKGTKNDPYPHKYQVDLSLTDFITKYNSLETGDHLTEIVSVAGRIHAKRISGAKLIFYDLRGEGTKLQVMANSKFYKSEEEFMAVNNRLRRGDIIGVKGNPGKTKKGELSIIPTEITLLSPCLHMLPHLHFGLKDKETRFRQRYLDLILNDYVRQKFITRAKLITYLRKFLDDLGFLEIETPMMNIIPGGAVAKPFITHHNELDMDLYMRIAPELYHKMLVVGGIDRVYEVGRQFRNEGIDLTHNPEFTTCEFYMAYADYHDLMEITEKLLSGMVKHITGGYKVPYHPEGPEGPVFEIDFTPPFRKISMVHELEKVLGKKLPNTDQFDTEETRKLLDDICVEKEVECPPPRTTARLLDKLGGAGQGVGRAGQRYTDEIAALSYEHYRTRLPKQGLPDPKREWTLMAAFIQVESGQDQSVTRKKVVSMGTGTKCVGQSKLSKTGDILQDSHAEIIAKRSFQRYLQHQLSLAVTKGQDSVFIPSTDKRKWTLKPEISFVFFTSHTPCGDASIIPVISQEDQLIPVLMSEICKKAPADHVSVCDDMTRKRKKSGEDSCSTKKKIKPDDGGSVDGEVIIPVLKDLGSVDLYRTGAKCVPGEPQDSHKPGVDYHCVGALRVKPGRGDRSWSMSCSDKIARWNILGCQGALLMHCLQDPIYLSAIVVGKCPYSREAMERALHTRCQNVTSLPDGFRTHTVDITQSSIQFHHGKDALTEKNNTKKLVPCGAAVSWSAVPLQPLDVTANGYRQGTTKKAIGSPQSRSRICKAELFQSFRRIVLSLSSEQLPDSLRGRDLKTYWDYKEAAISYQEAWKQLREQAFTSWVRMSRDYLQFTGEQLLTDTPS</sequence>
<feature type="compositionally biased region" description="Basic and acidic residues" evidence="21">
    <location>
        <begin position="853"/>
        <end position="873"/>
    </location>
</feature>
<evidence type="ECO:0000256" key="12">
    <source>
        <dbReference type="ARBA" id="ARBA00022968"/>
    </source>
</evidence>
<feature type="domain" description="A to I editase" evidence="22">
    <location>
        <begin position="1328"/>
        <end position="1731"/>
    </location>
</feature>
<evidence type="ECO:0000256" key="21">
    <source>
        <dbReference type="SAM" id="MobiDB-lite"/>
    </source>
</evidence>
<dbReference type="EC" id="6.1.1.6" evidence="4"/>
<evidence type="ECO:0000256" key="5">
    <source>
        <dbReference type="ARBA" id="ARBA00015745"/>
    </source>
</evidence>
<keyword evidence="16" id="KW-0030">Aminoacyl-tRNA synthetase</keyword>
<keyword evidence="13" id="KW-1133">Transmembrane helix</keyword>
<evidence type="ECO:0000256" key="3">
    <source>
        <dbReference type="ARBA" id="ARBA00008226"/>
    </source>
</evidence>
<dbReference type="GO" id="GO:0006790">
    <property type="term" value="P:sulfur compound metabolic process"/>
    <property type="evidence" value="ECO:0007669"/>
    <property type="project" value="TreeGrafter"/>
</dbReference>
<dbReference type="Pfam" id="PF01336">
    <property type="entry name" value="tRNA_anti-codon"/>
    <property type="match status" value="1"/>
</dbReference>
<keyword evidence="15" id="KW-0472">Membrane</keyword>
<dbReference type="Pfam" id="PF00685">
    <property type="entry name" value="Sulfotransfer_1"/>
    <property type="match status" value="2"/>
</dbReference>
<feature type="region of interest" description="Disordered" evidence="21">
    <location>
        <begin position="853"/>
        <end position="880"/>
    </location>
</feature>
<dbReference type="PROSITE" id="PS50141">
    <property type="entry name" value="A_DEAMIN_EDITASE"/>
    <property type="match status" value="1"/>
</dbReference>
<organism evidence="24 25">
    <name type="scientific">Pelobates cultripes</name>
    <name type="common">Western spadefoot toad</name>
    <dbReference type="NCBI Taxonomy" id="61616"/>
    <lineage>
        <taxon>Eukaryota</taxon>
        <taxon>Metazoa</taxon>
        <taxon>Chordata</taxon>
        <taxon>Craniata</taxon>
        <taxon>Vertebrata</taxon>
        <taxon>Euteleostomi</taxon>
        <taxon>Amphibia</taxon>
        <taxon>Batrachia</taxon>
        <taxon>Anura</taxon>
        <taxon>Pelobatoidea</taxon>
        <taxon>Pelobatidae</taxon>
        <taxon>Pelobates</taxon>
    </lineage>
</organism>
<dbReference type="CDD" id="cd04322">
    <property type="entry name" value="LysRS_N"/>
    <property type="match status" value="1"/>
</dbReference>
<dbReference type="Gene3D" id="3.30.930.10">
    <property type="entry name" value="Bira Bifunctional Protein, Domain 2"/>
    <property type="match status" value="1"/>
</dbReference>
<dbReference type="SUPFAM" id="SSF52540">
    <property type="entry name" value="P-loop containing nucleoside triphosphate hydrolases"/>
    <property type="match status" value="2"/>
</dbReference>
<gene>
    <name evidence="24" type="ORF">PECUL_23A004786</name>
</gene>
<keyword evidence="25" id="KW-1185">Reference proteome</keyword>
<keyword evidence="7" id="KW-0808">Transferase</keyword>
<evidence type="ECO:0000256" key="1">
    <source>
        <dbReference type="ARBA" id="ARBA00004323"/>
    </source>
</evidence>
<dbReference type="GO" id="GO:0005524">
    <property type="term" value="F:ATP binding"/>
    <property type="evidence" value="ECO:0007669"/>
    <property type="project" value="UniProtKB-KW"/>
</dbReference>
<keyword evidence="18" id="KW-0119">Carbohydrate metabolism</keyword>
<dbReference type="InterPro" id="IPR045864">
    <property type="entry name" value="aa-tRNA-synth_II/BPL/LPL"/>
</dbReference>
<evidence type="ECO:0000313" key="24">
    <source>
        <dbReference type="EMBL" id="CAH2324032.1"/>
    </source>
</evidence>
<dbReference type="InterPro" id="IPR004364">
    <property type="entry name" value="Aa-tRNA-synt_II"/>
</dbReference>
<comment type="similarity">
    <text evidence="2">Belongs to the sulfotransferase 1 family. Gal/GlcNAc/GalNAc subfamily.</text>
</comment>
<accession>A0AAD1TCD2</accession>
<comment type="subcellular location">
    <subcellularLocation>
        <location evidence="1">Golgi apparatus membrane</location>
        <topology evidence="1">Single-pass type II membrane protein</topology>
    </subcellularLocation>
</comment>
<dbReference type="Pfam" id="PF02137">
    <property type="entry name" value="A_deamin"/>
    <property type="match status" value="1"/>
</dbReference>
<dbReference type="GO" id="GO:0004824">
    <property type="term" value="F:lysine-tRNA ligase activity"/>
    <property type="evidence" value="ECO:0007669"/>
    <property type="project" value="UniProtKB-EC"/>
</dbReference>
<dbReference type="GO" id="GO:0006044">
    <property type="term" value="P:N-acetylglucosamine metabolic process"/>
    <property type="evidence" value="ECO:0007669"/>
    <property type="project" value="TreeGrafter"/>
</dbReference>
<dbReference type="PROSITE" id="PS50862">
    <property type="entry name" value="AA_TRNA_LIGASE_II"/>
    <property type="match status" value="1"/>
</dbReference>
<dbReference type="InterPro" id="IPR018149">
    <property type="entry name" value="Lys-tRNA-synth_II_C"/>
</dbReference>
<evidence type="ECO:0000259" key="23">
    <source>
        <dbReference type="PROSITE" id="PS50862"/>
    </source>
</evidence>
<dbReference type="FunFam" id="2.40.50.140:FF:000050">
    <property type="entry name" value="Lysine--tRNA ligase"/>
    <property type="match status" value="1"/>
</dbReference>
<evidence type="ECO:0000256" key="8">
    <source>
        <dbReference type="ARBA" id="ARBA00022692"/>
    </source>
</evidence>
<reference evidence="24" key="1">
    <citation type="submission" date="2022-03" db="EMBL/GenBank/DDBJ databases">
        <authorList>
            <person name="Alioto T."/>
            <person name="Alioto T."/>
            <person name="Gomez Garrido J."/>
        </authorList>
    </citation>
    <scope>NUCLEOTIDE SEQUENCE</scope>
</reference>
<dbReference type="GO" id="GO:0004000">
    <property type="term" value="F:adenosine deaminase activity"/>
    <property type="evidence" value="ECO:0007669"/>
    <property type="project" value="InterPro"/>
</dbReference>
<evidence type="ECO:0000256" key="16">
    <source>
        <dbReference type="ARBA" id="ARBA00023146"/>
    </source>
</evidence>
<evidence type="ECO:0000256" key="18">
    <source>
        <dbReference type="ARBA" id="ARBA00023277"/>
    </source>
</evidence>
<dbReference type="InterPro" id="IPR002466">
    <property type="entry name" value="A_deamin"/>
</dbReference>
<dbReference type="InterPro" id="IPR051135">
    <property type="entry name" value="Gal/GlcNAc/GalNAc_ST"/>
</dbReference>
<evidence type="ECO:0000256" key="13">
    <source>
        <dbReference type="ARBA" id="ARBA00022989"/>
    </source>
</evidence>
<keyword evidence="12" id="KW-0735">Signal-anchor</keyword>
<dbReference type="PANTHER" id="PTHR10704">
    <property type="entry name" value="CARBOHYDRATE SULFOTRANSFERASE"/>
    <property type="match status" value="1"/>
</dbReference>
<keyword evidence="11" id="KW-0648">Protein biosynthesis</keyword>
<protein>
    <recommendedName>
        <fullName evidence="5">Lysine--tRNA ligase</fullName>
        <ecNumber evidence="4">6.1.1.6</ecNumber>
    </recommendedName>
    <alternativeName>
        <fullName evidence="19">Lysyl-tRNA synthetase</fullName>
    </alternativeName>
</protein>
<dbReference type="InterPro" id="IPR006195">
    <property type="entry name" value="aa-tRNA-synth_II"/>
</dbReference>
<dbReference type="InterPro" id="IPR004365">
    <property type="entry name" value="NA-bd_OB_tRNA"/>
</dbReference>
<evidence type="ECO:0000256" key="10">
    <source>
        <dbReference type="ARBA" id="ARBA00022840"/>
    </source>
</evidence>
<dbReference type="GO" id="GO:0000139">
    <property type="term" value="C:Golgi membrane"/>
    <property type="evidence" value="ECO:0007669"/>
    <property type="project" value="UniProtKB-SubCell"/>
</dbReference>
<keyword evidence="17" id="KW-0325">Glycoprotein</keyword>
<dbReference type="InterPro" id="IPR012340">
    <property type="entry name" value="NA-bd_OB-fold"/>
</dbReference>
<dbReference type="SMART" id="SM00552">
    <property type="entry name" value="ADEAMc"/>
    <property type="match status" value="1"/>
</dbReference>
<dbReference type="InterPro" id="IPR000863">
    <property type="entry name" value="Sulfotransferase_dom"/>
</dbReference>
<dbReference type="SUPFAM" id="SSF55681">
    <property type="entry name" value="Class II aaRS and biotin synthetases"/>
    <property type="match status" value="1"/>
</dbReference>
<dbReference type="FunFam" id="3.30.930.10:FF:000162">
    <property type="entry name" value="Lysyl-tRNA synthetase"/>
    <property type="match status" value="1"/>
</dbReference>
<evidence type="ECO:0000256" key="11">
    <source>
        <dbReference type="ARBA" id="ARBA00022917"/>
    </source>
</evidence>
<dbReference type="PRINTS" id="PR00982">
    <property type="entry name" value="TRNASYNTHLYS"/>
</dbReference>
<dbReference type="FunFam" id="3.40.50.300:FF:000703">
    <property type="entry name" value="Sulfotransferase"/>
    <property type="match status" value="2"/>
</dbReference>
<dbReference type="EMBL" id="OW240923">
    <property type="protein sequence ID" value="CAH2324032.1"/>
    <property type="molecule type" value="Genomic_DNA"/>
</dbReference>
<feature type="domain" description="Aminoacyl-transfer RNA synthetases class-II family profile" evidence="23">
    <location>
        <begin position="1062"/>
        <end position="1341"/>
    </location>
</feature>
<dbReference type="Gene3D" id="2.40.50.140">
    <property type="entry name" value="Nucleic acid-binding proteins"/>
    <property type="match status" value="1"/>
</dbReference>
<evidence type="ECO:0000256" key="6">
    <source>
        <dbReference type="ARBA" id="ARBA00022598"/>
    </source>
</evidence>
<proteinExistence type="inferred from homology"/>
<keyword evidence="10" id="KW-0067">ATP-binding</keyword>
<evidence type="ECO:0000256" key="19">
    <source>
        <dbReference type="ARBA" id="ARBA00030563"/>
    </source>
</evidence>
<dbReference type="GO" id="GO:0006430">
    <property type="term" value="P:lysyl-tRNA aminoacylation"/>
    <property type="evidence" value="ECO:0007669"/>
    <property type="project" value="InterPro"/>
</dbReference>
<comment type="catalytic activity">
    <reaction evidence="20">
        <text>tRNA(Lys) + L-lysine + ATP = L-lysyl-tRNA(Lys) + AMP + diphosphate</text>
        <dbReference type="Rhea" id="RHEA:20792"/>
        <dbReference type="Rhea" id="RHEA-COMP:9696"/>
        <dbReference type="Rhea" id="RHEA-COMP:9697"/>
        <dbReference type="ChEBI" id="CHEBI:30616"/>
        <dbReference type="ChEBI" id="CHEBI:32551"/>
        <dbReference type="ChEBI" id="CHEBI:33019"/>
        <dbReference type="ChEBI" id="CHEBI:78442"/>
        <dbReference type="ChEBI" id="CHEBI:78529"/>
        <dbReference type="ChEBI" id="CHEBI:456215"/>
        <dbReference type="EC" id="6.1.1.6"/>
    </reaction>
</comment>
<keyword evidence="14" id="KW-0333">Golgi apparatus</keyword>
<evidence type="ECO:0000256" key="20">
    <source>
        <dbReference type="ARBA" id="ARBA00048573"/>
    </source>
</evidence>
<keyword evidence="8" id="KW-0812">Transmembrane</keyword>
<dbReference type="Pfam" id="PF00152">
    <property type="entry name" value="tRNA-synt_2"/>
    <property type="match status" value="1"/>
</dbReference>
<dbReference type="Gene3D" id="3.40.50.300">
    <property type="entry name" value="P-loop containing nucleotide triphosphate hydrolases"/>
    <property type="match status" value="2"/>
</dbReference>
<dbReference type="SUPFAM" id="SSF50249">
    <property type="entry name" value="Nucleic acid-binding proteins"/>
    <property type="match status" value="1"/>
</dbReference>
<evidence type="ECO:0000256" key="9">
    <source>
        <dbReference type="ARBA" id="ARBA00022741"/>
    </source>
</evidence>
<evidence type="ECO:0000256" key="17">
    <source>
        <dbReference type="ARBA" id="ARBA00023180"/>
    </source>
</evidence>
<evidence type="ECO:0000313" key="25">
    <source>
        <dbReference type="Proteomes" id="UP001295444"/>
    </source>
</evidence>
<dbReference type="PANTHER" id="PTHR10704:SF72">
    <property type="entry name" value="SULFOTRANSFERASE"/>
    <property type="match status" value="1"/>
</dbReference>
<comment type="similarity">
    <text evidence="3">Belongs to the class-II aminoacyl-tRNA synthetase family.</text>
</comment>
<dbReference type="InterPro" id="IPR044136">
    <property type="entry name" value="Lys-tRNA-ligase_II_N"/>
</dbReference>
<keyword evidence="6 24" id="KW-0436">Ligase</keyword>
<dbReference type="GO" id="GO:0003723">
    <property type="term" value="F:RNA binding"/>
    <property type="evidence" value="ECO:0007669"/>
    <property type="project" value="InterPro"/>
</dbReference>
<evidence type="ECO:0000256" key="2">
    <source>
        <dbReference type="ARBA" id="ARBA00005530"/>
    </source>
</evidence>
<keyword evidence="9" id="KW-0547">Nucleotide-binding</keyword>
<dbReference type="Proteomes" id="UP001295444">
    <property type="component" value="Chromosome 12"/>
</dbReference>
<evidence type="ECO:0000256" key="15">
    <source>
        <dbReference type="ARBA" id="ARBA00023136"/>
    </source>
</evidence>
<name>A0AAD1TCD2_PELCU</name>
<dbReference type="GO" id="GO:0001517">
    <property type="term" value="F:N-acetylglucosamine 6-O-sulfotransferase activity"/>
    <property type="evidence" value="ECO:0007669"/>
    <property type="project" value="TreeGrafter"/>
</dbReference>
<evidence type="ECO:0000256" key="4">
    <source>
        <dbReference type="ARBA" id="ARBA00013166"/>
    </source>
</evidence>
<evidence type="ECO:0000256" key="14">
    <source>
        <dbReference type="ARBA" id="ARBA00023034"/>
    </source>
</evidence>
<dbReference type="GO" id="GO:0006396">
    <property type="term" value="P:RNA processing"/>
    <property type="evidence" value="ECO:0007669"/>
    <property type="project" value="InterPro"/>
</dbReference>
<evidence type="ECO:0000259" key="22">
    <source>
        <dbReference type="PROSITE" id="PS50141"/>
    </source>
</evidence>